<reference evidence="4" key="1">
    <citation type="journal article" date="2019" name="Int. J. Syst. Evol. Microbiol.">
        <title>The Global Catalogue of Microorganisms (GCM) 10K type strain sequencing project: providing services to taxonomists for standard genome sequencing and annotation.</title>
        <authorList>
            <consortium name="The Broad Institute Genomics Platform"/>
            <consortium name="The Broad Institute Genome Sequencing Center for Infectious Disease"/>
            <person name="Wu L."/>
            <person name="Ma J."/>
        </authorList>
    </citation>
    <scope>NUCLEOTIDE SEQUENCE [LARGE SCALE GENOMIC DNA]</scope>
    <source>
        <strain evidence="4">CGMCC 1.6774</strain>
    </source>
</reference>
<proteinExistence type="predicted"/>
<evidence type="ECO:0000256" key="1">
    <source>
        <dbReference type="SAM" id="MobiDB-lite"/>
    </source>
</evidence>
<sequence length="126" mass="13550">MADPVRTEESIRRDMRLRALLRQPLFRLLAINLAIGLVVAVIAVAGLLALDAHRLRSLILGDQSPVVAVGLLLFGFAITLGSWVMGSAIMRLGDDDDDDTGRSAAAPVTDTAEPLPVRIGARARRR</sequence>
<name>A0ABW5ANA6_9BRAD</name>
<feature type="transmembrane region" description="Helical" evidence="2">
    <location>
        <begin position="25"/>
        <end position="50"/>
    </location>
</feature>
<accession>A0ABW5ANA6</accession>
<organism evidence="3 4">
    <name type="scientific">Rhodoplanes azumiensis</name>
    <dbReference type="NCBI Taxonomy" id="1897628"/>
    <lineage>
        <taxon>Bacteria</taxon>
        <taxon>Pseudomonadati</taxon>
        <taxon>Pseudomonadota</taxon>
        <taxon>Alphaproteobacteria</taxon>
        <taxon>Hyphomicrobiales</taxon>
        <taxon>Nitrobacteraceae</taxon>
        <taxon>Rhodoplanes</taxon>
    </lineage>
</organism>
<keyword evidence="2" id="KW-0812">Transmembrane</keyword>
<keyword evidence="2" id="KW-0472">Membrane</keyword>
<gene>
    <name evidence="3" type="ORF">ACFSOX_19825</name>
</gene>
<protein>
    <submittedName>
        <fullName evidence="3">Uncharacterized protein</fullName>
    </submittedName>
</protein>
<evidence type="ECO:0000313" key="4">
    <source>
        <dbReference type="Proteomes" id="UP001597314"/>
    </source>
</evidence>
<evidence type="ECO:0000256" key="2">
    <source>
        <dbReference type="SAM" id="Phobius"/>
    </source>
</evidence>
<comment type="caution">
    <text evidence="3">The sequence shown here is derived from an EMBL/GenBank/DDBJ whole genome shotgun (WGS) entry which is preliminary data.</text>
</comment>
<evidence type="ECO:0000313" key="3">
    <source>
        <dbReference type="EMBL" id="MFD2184409.1"/>
    </source>
</evidence>
<feature type="transmembrane region" description="Helical" evidence="2">
    <location>
        <begin position="65"/>
        <end position="85"/>
    </location>
</feature>
<dbReference type="RefSeq" id="WP_378479549.1">
    <property type="nucleotide sequence ID" value="NZ_JBHUIW010000027.1"/>
</dbReference>
<keyword evidence="2" id="KW-1133">Transmembrane helix</keyword>
<keyword evidence="4" id="KW-1185">Reference proteome</keyword>
<feature type="region of interest" description="Disordered" evidence="1">
    <location>
        <begin position="97"/>
        <end position="126"/>
    </location>
</feature>
<dbReference type="EMBL" id="JBHUIW010000027">
    <property type="protein sequence ID" value="MFD2184409.1"/>
    <property type="molecule type" value="Genomic_DNA"/>
</dbReference>
<dbReference type="Proteomes" id="UP001597314">
    <property type="component" value="Unassembled WGS sequence"/>
</dbReference>